<sequence>MASIHGDFGEPGNGNTTTDTTVHDPAEMTEQIGSVSSWHTFSGDDNENRYHRLRCGAALAVFNAQGLATSMKERTKAWKELVAPFATVTTLHEDEVGMAPLTKSPFYLDYGNVQVASSTYIHRNVYIGDNPHRGATVEIGEGAFIGPGAQILTIKHDVDWRSRGTILASACAARTIVANDVFIGAGACIMPGVVVAKGCVIGAGAVVTKSVPAGHVAAGNPARLIRKVALDIADAPGLKYELLRGRMVVLHDDPAKACEISSGDNWNDDDPVGDCKAKDMGQNWCGHAWARRAAEECSFAGTSPETTPGNASMTADTGSVEAPNAMAQDAKTDLSPTTGLRMEVEIGLFLAAIGLAWCVLHAALY</sequence>
<evidence type="ECO:0000313" key="5">
    <source>
        <dbReference type="Proteomes" id="UP001310890"/>
    </source>
</evidence>
<dbReference type="Proteomes" id="UP001310890">
    <property type="component" value="Unassembled WGS sequence"/>
</dbReference>
<comment type="caution">
    <text evidence="4">The sequence shown here is derived from an EMBL/GenBank/DDBJ whole genome shotgun (WGS) entry which is preliminary data.</text>
</comment>
<dbReference type="AlphaFoldDB" id="A0AAN7YHV4"/>
<dbReference type="Gene3D" id="2.160.10.10">
    <property type="entry name" value="Hexapeptide repeat proteins"/>
    <property type="match status" value="1"/>
</dbReference>
<keyword evidence="2" id="KW-0808">Transferase</keyword>
<evidence type="ECO:0000256" key="1">
    <source>
        <dbReference type="ARBA" id="ARBA00007274"/>
    </source>
</evidence>
<evidence type="ECO:0000313" key="4">
    <source>
        <dbReference type="EMBL" id="KAK5114735.1"/>
    </source>
</evidence>
<proteinExistence type="inferred from homology"/>
<dbReference type="Pfam" id="PF00132">
    <property type="entry name" value="Hexapep"/>
    <property type="match status" value="1"/>
</dbReference>
<gene>
    <name evidence="4" type="ORF">LTR62_002309</name>
</gene>
<evidence type="ECO:0000256" key="2">
    <source>
        <dbReference type="ARBA" id="ARBA00022679"/>
    </source>
</evidence>
<comment type="similarity">
    <text evidence="1">Belongs to the transferase hexapeptide repeat family.</text>
</comment>
<dbReference type="InterPro" id="IPR001451">
    <property type="entry name" value="Hexapep"/>
</dbReference>
<dbReference type="GO" id="GO:0008374">
    <property type="term" value="F:O-acyltransferase activity"/>
    <property type="evidence" value="ECO:0007669"/>
    <property type="project" value="TreeGrafter"/>
</dbReference>
<organism evidence="4 5">
    <name type="scientific">Meristemomyces frigidus</name>
    <dbReference type="NCBI Taxonomy" id="1508187"/>
    <lineage>
        <taxon>Eukaryota</taxon>
        <taxon>Fungi</taxon>
        <taxon>Dikarya</taxon>
        <taxon>Ascomycota</taxon>
        <taxon>Pezizomycotina</taxon>
        <taxon>Dothideomycetes</taxon>
        <taxon>Dothideomycetidae</taxon>
        <taxon>Mycosphaerellales</taxon>
        <taxon>Teratosphaeriaceae</taxon>
        <taxon>Meristemomyces</taxon>
    </lineage>
</organism>
<feature type="region of interest" description="Disordered" evidence="3">
    <location>
        <begin position="1"/>
        <end position="22"/>
    </location>
</feature>
<protein>
    <recommendedName>
        <fullName evidence="6">Mannose-1-phosphate guanylyltransferase</fullName>
    </recommendedName>
</protein>
<dbReference type="PANTHER" id="PTHR23416">
    <property type="entry name" value="SIALIC ACID SYNTHASE-RELATED"/>
    <property type="match status" value="1"/>
</dbReference>
<dbReference type="InterPro" id="IPR011004">
    <property type="entry name" value="Trimer_LpxA-like_sf"/>
</dbReference>
<evidence type="ECO:0000256" key="3">
    <source>
        <dbReference type="SAM" id="MobiDB-lite"/>
    </source>
</evidence>
<dbReference type="SUPFAM" id="SSF51161">
    <property type="entry name" value="Trimeric LpxA-like enzymes"/>
    <property type="match status" value="1"/>
</dbReference>
<evidence type="ECO:0008006" key="6">
    <source>
        <dbReference type="Google" id="ProtNLM"/>
    </source>
</evidence>
<name>A0AAN7YHV4_9PEZI</name>
<dbReference type="InterPro" id="IPR051159">
    <property type="entry name" value="Hexapeptide_acetyltransf"/>
</dbReference>
<accession>A0AAN7YHV4</accession>
<dbReference type="EMBL" id="JAVRRL010000016">
    <property type="protein sequence ID" value="KAK5114735.1"/>
    <property type="molecule type" value="Genomic_DNA"/>
</dbReference>
<dbReference type="PANTHER" id="PTHR23416:SF23">
    <property type="entry name" value="ACETYLTRANSFERASE C18B11.09C-RELATED"/>
    <property type="match status" value="1"/>
</dbReference>
<reference evidence="4" key="1">
    <citation type="submission" date="2023-08" db="EMBL/GenBank/DDBJ databases">
        <title>Black Yeasts Isolated from many extreme environments.</title>
        <authorList>
            <person name="Coleine C."/>
            <person name="Stajich J.E."/>
            <person name="Selbmann L."/>
        </authorList>
    </citation>
    <scope>NUCLEOTIDE SEQUENCE</scope>
    <source>
        <strain evidence="4">CCFEE 5401</strain>
    </source>
</reference>